<evidence type="ECO:0000313" key="2">
    <source>
        <dbReference type="EMBL" id="ALM75998.1"/>
    </source>
</evidence>
<dbReference type="SUPFAM" id="SSF117070">
    <property type="entry name" value="LEA14-like"/>
    <property type="match status" value="1"/>
</dbReference>
<protein>
    <recommendedName>
        <fullName evidence="1">Water stress and hypersensitive response domain-containing protein</fullName>
    </recommendedName>
</protein>
<gene>
    <name evidence="2" type="ORF">TBCH5v1_2096</name>
</gene>
<evidence type="ECO:0000259" key="1">
    <source>
        <dbReference type="SMART" id="SM00769"/>
    </source>
</evidence>
<dbReference type="SMART" id="SM00769">
    <property type="entry name" value="WHy"/>
    <property type="match status" value="2"/>
</dbReference>
<dbReference type="GO" id="GO:0009269">
    <property type="term" value="P:response to desiccation"/>
    <property type="evidence" value="ECO:0007669"/>
    <property type="project" value="InterPro"/>
</dbReference>
<proteinExistence type="predicted"/>
<accession>A0A0S1XE26</accession>
<dbReference type="Gene3D" id="2.60.40.10">
    <property type="entry name" value="Immunoglobulins"/>
    <property type="match status" value="2"/>
</dbReference>
<sequence length="297" mass="33242">MRIVKIIAVLFLIFILWLGYLGYAALNLKPKITAEWGYVDDKTTELWLHIDLGKKLPIALRVDNVTIEWAGVKIGKVENMKLGFMQDKVDGVLILDNYKAVEALKNHIRGGEKSYVKIALGVSIFGISVFKKEFTQQVKTDILSQFNIKTESTGDLIKTPAVEGISSRWGPVGDKYITVYSDVKLYNPNSFPIPVSGVEFNVNIDNYPVATGTLVENTVLPANGYGVVKVKTLLDTSVLPKVWAEHIKRGEESDVSVIIYLKANVLNKEFRIKVADIEKKIKTNIIEQINSMLELKT</sequence>
<dbReference type="STRING" id="55802.TBCH5v1_2096"/>
<dbReference type="RefSeq" id="WP_056934467.1">
    <property type="nucleotide sequence ID" value="NZ_CP013050.1"/>
</dbReference>
<reference evidence="2 3" key="1">
    <citation type="journal article" date="2016" name="Genome Announc.">
        <title>Complete genome sequence of the hyperthermophilic and piezophilic archaeon Thermococcus barophilus Ch5, capable of growth at the expense of hydrogenogenesis from carbon monoxide and formate.</title>
        <authorList>
            <person name="Oger P."/>
            <person name="Sokolova T.G."/>
            <person name="Kozhevnikova D.A."/>
            <person name="Taranov E.A."/>
            <person name="Vannier P."/>
            <person name="Lee H.S."/>
            <person name="Kwon K.K."/>
            <person name="Kang S.G."/>
            <person name="Lee J.H."/>
            <person name="Bonch-Osmolovskaya E.A."/>
            <person name="Lebedinsky A.V."/>
        </authorList>
    </citation>
    <scope>NUCLEOTIDE SEQUENCE [LARGE SCALE GENOMIC DNA]</scope>
    <source>
        <strain evidence="3">Ch5</strain>
    </source>
</reference>
<dbReference type="InterPro" id="IPR013783">
    <property type="entry name" value="Ig-like_fold"/>
</dbReference>
<feature type="domain" description="Water stress and hypersensitive response" evidence="1">
    <location>
        <begin position="162"/>
        <end position="282"/>
    </location>
</feature>
<dbReference type="GeneID" id="26137322"/>
<feature type="domain" description="Water stress and hypersensitive response" evidence="1">
    <location>
        <begin position="29"/>
        <end position="139"/>
    </location>
</feature>
<evidence type="ECO:0000313" key="3">
    <source>
        <dbReference type="Proteomes" id="UP000066042"/>
    </source>
</evidence>
<dbReference type="InterPro" id="IPR004864">
    <property type="entry name" value="LEA_2"/>
</dbReference>
<name>A0A0S1XE26_THEBA</name>
<organism evidence="2 3">
    <name type="scientific">Thermococcus barophilus</name>
    <dbReference type="NCBI Taxonomy" id="55802"/>
    <lineage>
        <taxon>Archaea</taxon>
        <taxon>Methanobacteriati</taxon>
        <taxon>Methanobacteriota</taxon>
        <taxon>Thermococci</taxon>
        <taxon>Thermococcales</taxon>
        <taxon>Thermococcaceae</taxon>
        <taxon>Thermococcus</taxon>
    </lineage>
</organism>
<dbReference type="Pfam" id="PF03168">
    <property type="entry name" value="LEA_2"/>
    <property type="match status" value="1"/>
</dbReference>
<dbReference type="AlphaFoldDB" id="A0A0S1XE26"/>
<dbReference type="EMBL" id="CP013050">
    <property type="protein sequence ID" value="ALM75998.1"/>
    <property type="molecule type" value="Genomic_DNA"/>
</dbReference>
<dbReference type="PATRIC" id="fig|55802.8.peg.2078"/>
<dbReference type="InterPro" id="IPR013990">
    <property type="entry name" value="WHy-dom"/>
</dbReference>
<dbReference type="Proteomes" id="UP000066042">
    <property type="component" value="Chromosome"/>
</dbReference>